<dbReference type="OrthoDB" id="411301at2"/>
<protein>
    <recommendedName>
        <fullName evidence="3">Polyketide cyclase/dehydrase/lipid transport protein</fullName>
    </recommendedName>
</protein>
<dbReference type="RefSeq" id="WP_115809631.1">
    <property type="nucleotide sequence ID" value="NZ_JABFDI010000013.1"/>
</dbReference>
<name>A0A3D9N0L9_9FLAO</name>
<sequence length="152" mass="17612">MQYTTEILIDKPISEVIKKFNSADNLKHWQEGLVSTEHISGIPNQLGAKMKLNFSFGKRKMEIIETITKQEFPNELHVTYTTKGVRNVQENYFKALENNTTKWTSITDCQPTSFKISLMLFLMPSAFKKQTETYMTNFKKFVEEGISIDKSN</sequence>
<dbReference type="Proteomes" id="UP000256919">
    <property type="component" value="Unassembled WGS sequence"/>
</dbReference>
<evidence type="ECO:0008006" key="3">
    <source>
        <dbReference type="Google" id="ProtNLM"/>
    </source>
</evidence>
<dbReference type="EMBL" id="QREI01000003">
    <property type="protein sequence ID" value="REE25117.1"/>
    <property type="molecule type" value="Genomic_DNA"/>
</dbReference>
<reference evidence="1 2" key="1">
    <citation type="submission" date="2018-07" db="EMBL/GenBank/DDBJ databases">
        <title>Genomic Encyclopedia of Type Strains, Phase III (KMG-III): the genomes of soil and plant-associated and newly described type strains.</title>
        <authorList>
            <person name="Whitman W."/>
        </authorList>
    </citation>
    <scope>NUCLEOTIDE SEQUENCE [LARGE SCALE GENOMIC DNA]</scope>
    <source>
        <strain evidence="1 2">CECT 7948</strain>
    </source>
</reference>
<dbReference type="AlphaFoldDB" id="A0A3D9N0L9"/>
<gene>
    <name evidence="1" type="ORF">DFQ09_103429</name>
</gene>
<organism evidence="1 2">
    <name type="scientific">Winogradskyella pacifica</name>
    <dbReference type="NCBI Taxonomy" id="664642"/>
    <lineage>
        <taxon>Bacteria</taxon>
        <taxon>Pseudomonadati</taxon>
        <taxon>Bacteroidota</taxon>
        <taxon>Flavobacteriia</taxon>
        <taxon>Flavobacteriales</taxon>
        <taxon>Flavobacteriaceae</taxon>
        <taxon>Winogradskyella</taxon>
    </lineage>
</organism>
<evidence type="ECO:0000313" key="1">
    <source>
        <dbReference type="EMBL" id="REE25117.1"/>
    </source>
</evidence>
<dbReference type="Gene3D" id="3.30.530.20">
    <property type="match status" value="1"/>
</dbReference>
<proteinExistence type="predicted"/>
<evidence type="ECO:0000313" key="2">
    <source>
        <dbReference type="Proteomes" id="UP000256919"/>
    </source>
</evidence>
<accession>A0A3D9N0L9</accession>
<comment type="caution">
    <text evidence="1">The sequence shown here is derived from an EMBL/GenBank/DDBJ whole genome shotgun (WGS) entry which is preliminary data.</text>
</comment>
<dbReference type="InterPro" id="IPR023393">
    <property type="entry name" value="START-like_dom_sf"/>
</dbReference>
<keyword evidence="2" id="KW-1185">Reference proteome</keyword>
<dbReference type="SUPFAM" id="SSF55961">
    <property type="entry name" value="Bet v1-like"/>
    <property type="match status" value="1"/>
</dbReference>